<dbReference type="OrthoDB" id="2637051at2759"/>
<dbReference type="RefSeq" id="XP_041157102.1">
    <property type="nucleotide sequence ID" value="XM_041300472.1"/>
</dbReference>
<sequence>MESSNYSTKSPIVLAVEGRRDSDLTNDILNRRCSLKKINDTLNVCFDKESIQLPVPDQCSDALHLIIHHLHTYQKVTHTLMQHSVTVQSLAVYIAVTHYYWDVLLAFCKEIEDDAPGSNKTWRSAHLDYHFAMALENNAFSKEMQKAALSKIKRTWTDFKRKKAYRPVMQLDVQKYHQQLCNGKNMCGDATADHKMSVEDMIAEIVEASATSMPLEVDAEKCEKIVRFDDVAAEPKKSTKRTTVRKVKMTVRPIDSATASSTAREVQEDDIDETAHMFEMKEDGRKSRKSVKGGRLQKEARGSTLRDSTPEMSRANRATRNLRTQGKRNASADVESEEEMGDDDKNVNKVTRLSIHDTGGRRVVQEHVSSSAEESEPTRATRAAKGKGKRRAIVESDDEDEISNDAARGMLDIFDSNGGTQPIIGVPESTPMPVREPTLLESKTTTQMDTESSPKKSNQSVVAVDEVGNKDDTSDDLIGYPDENLPSTLDDWEDWHTTAFRKGNSHMFMKLGTWILLRFRQLAKVPMEEDPDGLLIPDHPANYQMDFDADFHEALGMTRLYSAVAHIDTHPEYLAHIFHEIGKASSEERLGNSHPGFRPLPELPVPVKSMVSIKHWPYSSIEELDAEGDRDDEDVSGALGDMLISGAPVSAPVVTADEHDPLKRKRTMSSTLSPPKADGGRGSSKRPKNTSGTIFMRHSSPTTTFSQLRPVDTIEAASSSIPSDSRVTRDCGMDTTADPVVLPHLTQAIQHHDSIGDRSDIDSNMHISSPSNSQDAEEHIADPGNDASLARIDFMHDSSVDQLLDPSQQSTVVDDIMEDSDIMEGSDDIEGSNTVEGNDKNEVILRTKASWDRLSRAKDEDVRVLVKSTPE</sequence>
<dbReference type="EMBL" id="JABBWE010000053">
    <property type="protein sequence ID" value="KAG1790117.1"/>
    <property type="molecule type" value="Genomic_DNA"/>
</dbReference>
<feature type="compositionally biased region" description="Basic residues" evidence="1">
    <location>
        <begin position="382"/>
        <end position="391"/>
    </location>
</feature>
<feature type="compositionally biased region" description="Polar residues" evidence="1">
    <location>
        <begin position="305"/>
        <end position="328"/>
    </location>
</feature>
<keyword evidence="3" id="KW-1185">Reference proteome</keyword>
<organism evidence="2 3">
    <name type="scientific">Suillus plorans</name>
    <dbReference type="NCBI Taxonomy" id="116603"/>
    <lineage>
        <taxon>Eukaryota</taxon>
        <taxon>Fungi</taxon>
        <taxon>Dikarya</taxon>
        <taxon>Basidiomycota</taxon>
        <taxon>Agaricomycotina</taxon>
        <taxon>Agaricomycetes</taxon>
        <taxon>Agaricomycetidae</taxon>
        <taxon>Boletales</taxon>
        <taxon>Suillineae</taxon>
        <taxon>Suillaceae</taxon>
        <taxon>Suillus</taxon>
    </lineage>
</organism>
<feature type="compositionally biased region" description="Basic and acidic residues" evidence="1">
    <location>
        <begin position="354"/>
        <end position="365"/>
    </location>
</feature>
<evidence type="ECO:0000256" key="1">
    <source>
        <dbReference type="SAM" id="MobiDB-lite"/>
    </source>
</evidence>
<name>A0A9P7AIE6_9AGAM</name>
<protein>
    <submittedName>
        <fullName evidence="2">Uncharacterized protein</fullName>
    </submittedName>
</protein>
<dbReference type="Proteomes" id="UP000719766">
    <property type="component" value="Unassembled WGS sequence"/>
</dbReference>
<reference evidence="2" key="1">
    <citation type="journal article" date="2020" name="New Phytol.">
        <title>Comparative genomics reveals dynamic genome evolution in host specialist ectomycorrhizal fungi.</title>
        <authorList>
            <person name="Lofgren L.A."/>
            <person name="Nguyen N.H."/>
            <person name="Vilgalys R."/>
            <person name="Ruytinx J."/>
            <person name="Liao H.L."/>
            <person name="Branco S."/>
            <person name="Kuo A."/>
            <person name="LaButti K."/>
            <person name="Lipzen A."/>
            <person name="Andreopoulos W."/>
            <person name="Pangilinan J."/>
            <person name="Riley R."/>
            <person name="Hundley H."/>
            <person name="Na H."/>
            <person name="Barry K."/>
            <person name="Grigoriev I.V."/>
            <person name="Stajich J.E."/>
            <person name="Kennedy P.G."/>
        </authorList>
    </citation>
    <scope>NUCLEOTIDE SEQUENCE</scope>
    <source>
        <strain evidence="2">S12</strain>
    </source>
</reference>
<feature type="region of interest" description="Disordered" evidence="1">
    <location>
        <begin position="755"/>
        <end position="781"/>
    </location>
</feature>
<evidence type="ECO:0000313" key="2">
    <source>
        <dbReference type="EMBL" id="KAG1790117.1"/>
    </source>
</evidence>
<proteinExistence type="predicted"/>
<feature type="region of interest" description="Disordered" evidence="1">
    <location>
        <begin position="424"/>
        <end position="461"/>
    </location>
</feature>
<feature type="compositionally biased region" description="Polar residues" evidence="1">
    <location>
        <begin position="441"/>
        <end position="461"/>
    </location>
</feature>
<feature type="compositionally biased region" description="Polar residues" evidence="1">
    <location>
        <begin position="689"/>
        <end position="698"/>
    </location>
</feature>
<dbReference type="GeneID" id="64594236"/>
<feature type="region of interest" description="Disordered" evidence="1">
    <location>
        <begin position="277"/>
        <end position="400"/>
    </location>
</feature>
<gene>
    <name evidence="2" type="ORF">HD556DRAFT_1310900</name>
</gene>
<dbReference type="AlphaFoldDB" id="A0A9P7AIE6"/>
<comment type="caution">
    <text evidence="2">The sequence shown here is derived from an EMBL/GenBank/DDBJ whole genome shotgun (WGS) entry which is preliminary data.</text>
</comment>
<accession>A0A9P7AIE6</accession>
<feature type="compositionally biased region" description="Polar residues" evidence="1">
    <location>
        <begin position="765"/>
        <end position="774"/>
    </location>
</feature>
<evidence type="ECO:0000313" key="3">
    <source>
        <dbReference type="Proteomes" id="UP000719766"/>
    </source>
</evidence>
<feature type="region of interest" description="Disordered" evidence="1">
    <location>
        <begin position="653"/>
        <end position="698"/>
    </location>
</feature>